<keyword evidence="1" id="KW-0472">Membrane</keyword>
<dbReference type="Proteomes" id="UP000885847">
    <property type="component" value="Unassembled WGS sequence"/>
</dbReference>
<feature type="transmembrane region" description="Helical" evidence="1">
    <location>
        <begin position="178"/>
        <end position="196"/>
    </location>
</feature>
<organism evidence="2">
    <name type="scientific">candidate division WOR-3 bacterium</name>
    <dbReference type="NCBI Taxonomy" id="2052148"/>
    <lineage>
        <taxon>Bacteria</taxon>
        <taxon>Bacteria division WOR-3</taxon>
    </lineage>
</organism>
<evidence type="ECO:0000256" key="1">
    <source>
        <dbReference type="SAM" id="Phobius"/>
    </source>
</evidence>
<comment type="caution">
    <text evidence="2">The sequence shown here is derived from an EMBL/GenBank/DDBJ whole genome shotgun (WGS) entry which is preliminary data.</text>
</comment>
<keyword evidence="1" id="KW-0812">Transmembrane</keyword>
<keyword evidence="1" id="KW-1133">Transmembrane helix</keyword>
<sequence length="225" mass="26035">TIPFHILIIAALFITLFFGKRQEYRSYVWYGLYRDATPVKRAHLFFTLVSEGFKEKKLGMLYDGYNFLIRRANHLSELAVCIEETPSIIPYWHGRSLKPLLTAIIPRFVMPWKPVDNMGQEFGHRYNFISPNDYGTSINLPMLIELYINFGVIGILIGMFLIGVVYRILYRIMNYEGMGEGVAVIGAIIFMNLMNIESNISLVFGNVVENTIIMYLIFVILKIRK</sequence>
<feature type="transmembrane region" description="Helical" evidence="1">
    <location>
        <begin position="146"/>
        <end position="166"/>
    </location>
</feature>
<dbReference type="AlphaFoldDB" id="A0A7C0ZJU7"/>
<dbReference type="Pfam" id="PF14296">
    <property type="entry name" value="O-ag_pol_Wzy"/>
    <property type="match status" value="1"/>
</dbReference>
<feature type="transmembrane region" description="Helical" evidence="1">
    <location>
        <begin position="202"/>
        <end position="221"/>
    </location>
</feature>
<dbReference type="InterPro" id="IPR029468">
    <property type="entry name" value="O-ag_pol_Wzy"/>
</dbReference>
<proteinExistence type="predicted"/>
<evidence type="ECO:0000313" key="2">
    <source>
        <dbReference type="EMBL" id="HDI82224.1"/>
    </source>
</evidence>
<dbReference type="EMBL" id="DQWE01000016">
    <property type="protein sequence ID" value="HDI82224.1"/>
    <property type="molecule type" value="Genomic_DNA"/>
</dbReference>
<feature type="non-terminal residue" evidence="2">
    <location>
        <position position="1"/>
    </location>
</feature>
<accession>A0A7C0ZJU7</accession>
<name>A0A7C0ZJU7_UNCW3</name>
<reference evidence="2" key="1">
    <citation type="journal article" date="2020" name="mSystems">
        <title>Genome- and Community-Level Interaction Insights into Carbon Utilization and Element Cycling Functions of Hydrothermarchaeota in Hydrothermal Sediment.</title>
        <authorList>
            <person name="Zhou Z."/>
            <person name="Liu Y."/>
            <person name="Xu W."/>
            <person name="Pan J."/>
            <person name="Luo Z.H."/>
            <person name="Li M."/>
        </authorList>
    </citation>
    <scope>NUCLEOTIDE SEQUENCE [LARGE SCALE GENOMIC DNA]</scope>
    <source>
        <strain evidence="2">HyVt-102</strain>
    </source>
</reference>
<gene>
    <name evidence="2" type="ORF">ENF18_00350</name>
</gene>
<protein>
    <submittedName>
        <fullName evidence="2">O-antigen polysaccharide polymerase Wzy</fullName>
    </submittedName>
</protein>